<reference evidence="1 2" key="1">
    <citation type="submission" date="2018-09" db="EMBL/GenBank/DDBJ databases">
        <authorList>
            <person name="Li J."/>
        </authorList>
    </citation>
    <scope>NUCLEOTIDE SEQUENCE [LARGE SCALE GENOMIC DNA]</scope>
    <source>
        <strain evidence="1 2">2129</strain>
    </source>
</reference>
<protein>
    <submittedName>
        <fullName evidence="1">Uncharacterized protein</fullName>
    </submittedName>
</protein>
<accession>A0ABM6Z2T1</accession>
<evidence type="ECO:0000313" key="1">
    <source>
        <dbReference type="EMBL" id="AYD89557.1"/>
    </source>
</evidence>
<name>A0ABM6Z2T1_9ACTO</name>
<proteinExistence type="predicted"/>
<dbReference type="EMBL" id="CP032514">
    <property type="protein sequence ID" value="AYD89557.1"/>
    <property type="molecule type" value="Genomic_DNA"/>
</dbReference>
<sequence length="111" mass="11687">MLYLPDVLGCLADFIWAVCTGAAGRIQVLYDTEADGTVCERVIDVALLHAGLVDRARLPRQPVSAAVSVAGLLTVASVRRSSSTSAVATPVRASSMMVRRDSPPRPLALPV</sequence>
<dbReference type="Proteomes" id="UP000273001">
    <property type="component" value="Chromosome"/>
</dbReference>
<keyword evidence="2" id="KW-1185">Reference proteome</keyword>
<gene>
    <name evidence="1" type="ORF">D5R93_04875</name>
</gene>
<evidence type="ECO:0000313" key="2">
    <source>
        <dbReference type="Proteomes" id="UP000273001"/>
    </source>
</evidence>
<organism evidence="1 2">
    <name type="scientific">Actinomyces lilanjuaniae</name>
    <dbReference type="NCBI Taxonomy" id="2321394"/>
    <lineage>
        <taxon>Bacteria</taxon>
        <taxon>Bacillati</taxon>
        <taxon>Actinomycetota</taxon>
        <taxon>Actinomycetes</taxon>
        <taxon>Actinomycetales</taxon>
        <taxon>Actinomycetaceae</taxon>
        <taxon>Actinomyces</taxon>
    </lineage>
</organism>